<dbReference type="GO" id="GO:0005737">
    <property type="term" value="C:cytoplasm"/>
    <property type="evidence" value="ECO:0007669"/>
    <property type="project" value="TreeGrafter"/>
</dbReference>
<organism evidence="3">
    <name type="scientific">Melampsora larici-populina (strain 98AG31 / pathotype 3-4-7)</name>
    <name type="common">Poplar leaf rust fungus</name>
    <dbReference type="NCBI Taxonomy" id="747676"/>
    <lineage>
        <taxon>Eukaryota</taxon>
        <taxon>Fungi</taxon>
        <taxon>Dikarya</taxon>
        <taxon>Basidiomycota</taxon>
        <taxon>Pucciniomycotina</taxon>
        <taxon>Pucciniomycetes</taxon>
        <taxon>Pucciniales</taxon>
        <taxon>Melampsoraceae</taxon>
        <taxon>Melampsora</taxon>
    </lineage>
</organism>
<dbReference type="GeneID" id="18926644"/>
<keyword evidence="3" id="KW-1185">Reference proteome</keyword>
<dbReference type="HOGENOM" id="CLU_987220_0_0_1"/>
<feature type="signal peptide" evidence="1">
    <location>
        <begin position="1"/>
        <end position="21"/>
    </location>
</feature>
<proteinExistence type="predicted"/>
<reference evidence="3" key="1">
    <citation type="journal article" date="2011" name="Proc. Natl. Acad. Sci. U.S.A.">
        <title>Obligate biotrophy features unraveled by the genomic analysis of rust fungi.</title>
        <authorList>
            <person name="Duplessis S."/>
            <person name="Cuomo C.A."/>
            <person name="Lin Y.-C."/>
            <person name="Aerts A."/>
            <person name="Tisserant E."/>
            <person name="Veneault-Fourrey C."/>
            <person name="Joly D.L."/>
            <person name="Hacquard S."/>
            <person name="Amselem J."/>
            <person name="Cantarel B.L."/>
            <person name="Chiu R."/>
            <person name="Coutinho P.M."/>
            <person name="Feau N."/>
            <person name="Field M."/>
            <person name="Frey P."/>
            <person name="Gelhaye E."/>
            <person name="Goldberg J."/>
            <person name="Grabherr M.G."/>
            <person name="Kodira C.D."/>
            <person name="Kohler A."/>
            <person name="Kuees U."/>
            <person name="Lindquist E.A."/>
            <person name="Lucas S.M."/>
            <person name="Mago R."/>
            <person name="Mauceli E."/>
            <person name="Morin E."/>
            <person name="Murat C."/>
            <person name="Pangilinan J.L."/>
            <person name="Park R."/>
            <person name="Pearson M."/>
            <person name="Quesneville H."/>
            <person name="Rouhier N."/>
            <person name="Sakthikumar S."/>
            <person name="Salamov A.A."/>
            <person name="Schmutz J."/>
            <person name="Selles B."/>
            <person name="Shapiro H."/>
            <person name="Tanguay P."/>
            <person name="Tuskan G.A."/>
            <person name="Henrissat B."/>
            <person name="Van de Peer Y."/>
            <person name="Rouze P."/>
            <person name="Ellis J.G."/>
            <person name="Dodds P.N."/>
            <person name="Schein J.E."/>
            <person name="Zhong S."/>
            <person name="Hamelin R.C."/>
            <person name="Grigoriev I.V."/>
            <person name="Szabo L.J."/>
            <person name="Martin F."/>
        </authorList>
    </citation>
    <scope>NUCLEOTIDE SEQUENCE [LARGE SCALE GENOMIC DNA]</scope>
    <source>
        <strain evidence="3">98AG31 / pathotype 3-4-7</strain>
    </source>
</reference>
<dbReference type="VEuPathDB" id="FungiDB:MELLADRAFT_124140"/>
<dbReference type="KEGG" id="mlr:MELLADRAFT_124140"/>
<evidence type="ECO:0000313" key="2">
    <source>
        <dbReference type="EMBL" id="EGG12890.1"/>
    </source>
</evidence>
<dbReference type="RefSeq" id="XP_007403828.1">
    <property type="nucleotide sequence ID" value="XM_007403766.1"/>
</dbReference>
<name>F4R2X6_MELLP</name>
<protein>
    <submittedName>
        <fullName evidence="2">Secreted protein</fullName>
    </submittedName>
</protein>
<dbReference type="PANTHER" id="PTHR35020:SF2">
    <property type="entry name" value="N-ACETYLGLUCOSAMINE-INDUCED PROTEIN 1"/>
    <property type="match status" value="1"/>
</dbReference>
<sequence>MNHLILHSLFHFLLQIFIVQCRPVLESSLSSSTRVPKVAHLEATGPENWYPETVERVVQGRGSNIPRTEEMQERYTQYFSNVQKNHKTPEENIYKQMEWNPKLRNQENLPSFLNPQCHQRSDLVKILKNDFPWDLPKEVEHFVVWMRIPLVNKSSFQKHGKERFPSIKYFNQDRIKGLLEYIDNHPFFGYSGIHDENLIKPLNPAKELHPNGNPYKTFNNQFITQTEGWQAIQWAGRHVNAYLQKTFPQNQYEFVWNRSTKKVRSFVDPEHIHVLVKSKNID</sequence>
<dbReference type="GO" id="GO:0006044">
    <property type="term" value="P:N-acetylglucosamine metabolic process"/>
    <property type="evidence" value="ECO:0007669"/>
    <property type="project" value="TreeGrafter"/>
</dbReference>
<dbReference type="AlphaFoldDB" id="F4R2X6"/>
<dbReference type="Proteomes" id="UP000001072">
    <property type="component" value="Unassembled WGS sequence"/>
</dbReference>
<keyword evidence="1" id="KW-0732">Signal</keyword>
<dbReference type="InParanoid" id="F4R2X6"/>
<dbReference type="InterPro" id="IPR022036">
    <property type="entry name" value="DUF3605"/>
</dbReference>
<evidence type="ECO:0000256" key="1">
    <source>
        <dbReference type="SAM" id="SignalP"/>
    </source>
</evidence>
<dbReference type="OrthoDB" id="2506173at2759"/>
<evidence type="ECO:0000313" key="3">
    <source>
        <dbReference type="Proteomes" id="UP000001072"/>
    </source>
</evidence>
<gene>
    <name evidence="2" type="ORF">MELLADRAFT_124140</name>
</gene>
<dbReference type="Pfam" id="PF12239">
    <property type="entry name" value="DUF3605"/>
    <property type="match status" value="1"/>
</dbReference>
<feature type="chain" id="PRO_5003314732" evidence="1">
    <location>
        <begin position="22"/>
        <end position="282"/>
    </location>
</feature>
<dbReference type="EMBL" id="GL883090">
    <property type="protein sequence ID" value="EGG12890.1"/>
    <property type="molecule type" value="Genomic_DNA"/>
</dbReference>
<accession>F4R2X6</accession>
<dbReference type="PANTHER" id="PTHR35020">
    <property type="entry name" value="N-ACETYLGLUCOSAMINE-INDUCED PROTEIN 1"/>
    <property type="match status" value="1"/>
</dbReference>